<protein>
    <submittedName>
        <fullName evidence="2">Uncharacterized protein</fullName>
    </submittedName>
</protein>
<name>A0A2N9EFY3_FAGSY</name>
<proteinExistence type="predicted"/>
<accession>A0A2N9EFY3</accession>
<organism evidence="2">
    <name type="scientific">Fagus sylvatica</name>
    <name type="common">Beechnut</name>
    <dbReference type="NCBI Taxonomy" id="28930"/>
    <lineage>
        <taxon>Eukaryota</taxon>
        <taxon>Viridiplantae</taxon>
        <taxon>Streptophyta</taxon>
        <taxon>Embryophyta</taxon>
        <taxon>Tracheophyta</taxon>
        <taxon>Spermatophyta</taxon>
        <taxon>Magnoliopsida</taxon>
        <taxon>eudicotyledons</taxon>
        <taxon>Gunneridae</taxon>
        <taxon>Pentapetalae</taxon>
        <taxon>rosids</taxon>
        <taxon>fabids</taxon>
        <taxon>Fagales</taxon>
        <taxon>Fagaceae</taxon>
        <taxon>Fagus</taxon>
    </lineage>
</organism>
<evidence type="ECO:0000256" key="1">
    <source>
        <dbReference type="SAM" id="MobiDB-lite"/>
    </source>
</evidence>
<feature type="region of interest" description="Disordered" evidence="1">
    <location>
        <begin position="25"/>
        <end position="45"/>
    </location>
</feature>
<gene>
    <name evidence="2" type="ORF">FSB_LOCUS1453</name>
</gene>
<dbReference type="AlphaFoldDB" id="A0A2N9EFY3"/>
<sequence length="198" mass="21466">MHGSSPGYGAEATTFWTWLQAQFGGQRGPHGTPSHRNVGKWRNNDTTREENPILTVEAATMSPHGGDSEKQDSWRSVSIERMISGESLLLPNQNNVNPILSQLGMENPLIAPLDEKLFSQLGSYANQDAEDILGLTENQGVHDFRPSVTSCHVRPDNISQLLNLSAWVSVGGFDVGMVYGDGFDGGFFDGLSFSIGGN</sequence>
<reference evidence="2" key="1">
    <citation type="submission" date="2018-02" db="EMBL/GenBank/DDBJ databases">
        <authorList>
            <person name="Cohen D.B."/>
            <person name="Kent A.D."/>
        </authorList>
    </citation>
    <scope>NUCLEOTIDE SEQUENCE</scope>
</reference>
<evidence type="ECO:0000313" key="2">
    <source>
        <dbReference type="EMBL" id="SPC73571.1"/>
    </source>
</evidence>
<dbReference type="EMBL" id="OIVN01000064">
    <property type="protein sequence ID" value="SPC73571.1"/>
    <property type="molecule type" value="Genomic_DNA"/>
</dbReference>